<dbReference type="SUPFAM" id="SSF161098">
    <property type="entry name" value="MetI-like"/>
    <property type="match status" value="1"/>
</dbReference>
<feature type="transmembrane region" description="Helical" evidence="7">
    <location>
        <begin position="138"/>
        <end position="159"/>
    </location>
</feature>
<dbReference type="EMBL" id="CP042905">
    <property type="protein sequence ID" value="QEE17635.1"/>
    <property type="molecule type" value="Genomic_DNA"/>
</dbReference>
<keyword evidence="4 7" id="KW-0812">Transmembrane</keyword>
<dbReference type="KEGG" id="psyt:DSAG12_03472"/>
<evidence type="ECO:0000256" key="4">
    <source>
        <dbReference type="ARBA" id="ARBA00022692"/>
    </source>
</evidence>
<evidence type="ECO:0000313" key="9">
    <source>
        <dbReference type="EMBL" id="QEE17635.1"/>
    </source>
</evidence>
<keyword evidence="3" id="KW-1003">Cell membrane</keyword>
<dbReference type="GeneID" id="41331443"/>
<proteinExistence type="inferred from homology"/>
<feature type="transmembrane region" description="Helical" evidence="7">
    <location>
        <begin position="263"/>
        <end position="284"/>
    </location>
</feature>
<dbReference type="OrthoDB" id="44105at2157"/>
<organism evidence="9 10">
    <name type="scientific">Promethearchaeum syntrophicum</name>
    <dbReference type="NCBI Taxonomy" id="2594042"/>
    <lineage>
        <taxon>Archaea</taxon>
        <taxon>Promethearchaeati</taxon>
        <taxon>Promethearchaeota</taxon>
        <taxon>Promethearchaeia</taxon>
        <taxon>Promethearchaeales</taxon>
        <taxon>Promethearchaeaceae</taxon>
        <taxon>Promethearchaeum</taxon>
    </lineage>
</organism>
<dbReference type="Gene3D" id="1.10.3720.10">
    <property type="entry name" value="MetI-like"/>
    <property type="match status" value="1"/>
</dbReference>
<reference evidence="9 10" key="2">
    <citation type="journal article" date="2024" name="Int. J. Syst. Evol. Microbiol.">
        <title>Promethearchaeum syntrophicum gen. nov., sp. nov., an anaerobic, obligately syntrophic archaeon, the first isolate of the lineage 'Asgard' archaea, and proposal of the new archaeal phylum Promethearchaeota phyl. nov. and kingdom Promethearchaeati regn. nov.</title>
        <authorList>
            <person name="Imachi H."/>
            <person name="Nobu M.K."/>
            <person name="Kato S."/>
            <person name="Takaki Y."/>
            <person name="Miyazaki M."/>
            <person name="Miyata M."/>
            <person name="Ogawara M."/>
            <person name="Saito Y."/>
            <person name="Sakai S."/>
            <person name="Tahara Y.O."/>
            <person name="Takano Y."/>
            <person name="Tasumi E."/>
            <person name="Uematsu K."/>
            <person name="Yoshimura T."/>
            <person name="Itoh T."/>
            <person name="Ohkuma M."/>
            <person name="Takai K."/>
        </authorList>
    </citation>
    <scope>NUCLEOTIDE SEQUENCE [LARGE SCALE GENOMIC DNA]</scope>
    <source>
        <strain evidence="9 10">MK-D1</strain>
    </source>
</reference>
<dbReference type="PANTHER" id="PTHR43163:SF6">
    <property type="entry name" value="DIPEPTIDE TRANSPORT SYSTEM PERMEASE PROTEIN DPPB-RELATED"/>
    <property type="match status" value="1"/>
</dbReference>
<evidence type="ECO:0000256" key="7">
    <source>
        <dbReference type="RuleBase" id="RU363032"/>
    </source>
</evidence>
<comment type="similarity">
    <text evidence="7">Belongs to the binding-protein-dependent transport system permease family.</text>
</comment>
<dbReference type="InterPro" id="IPR035906">
    <property type="entry name" value="MetI-like_sf"/>
</dbReference>
<dbReference type="AlphaFoldDB" id="A0A5B9DF11"/>
<dbReference type="GO" id="GO:0055085">
    <property type="term" value="P:transmembrane transport"/>
    <property type="evidence" value="ECO:0007669"/>
    <property type="project" value="InterPro"/>
</dbReference>
<gene>
    <name evidence="9" type="ORF">DSAG12_03472</name>
</gene>
<dbReference type="PANTHER" id="PTHR43163">
    <property type="entry name" value="DIPEPTIDE TRANSPORT SYSTEM PERMEASE PROTEIN DPPB-RELATED"/>
    <property type="match status" value="1"/>
</dbReference>
<accession>A0A5B9DF11</accession>
<feature type="transmembrane region" description="Helical" evidence="7">
    <location>
        <begin position="205"/>
        <end position="224"/>
    </location>
</feature>
<dbReference type="CDD" id="cd06261">
    <property type="entry name" value="TM_PBP2"/>
    <property type="match status" value="1"/>
</dbReference>
<evidence type="ECO:0000256" key="2">
    <source>
        <dbReference type="ARBA" id="ARBA00022448"/>
    </source>
</evidence>
<dbReference type="Proteomes" id="UP000321408">
    <property type="component" value="Chromosome"/>
</dbReference>
<evidence type="ECO:0000256" key="3">
    <source>
        <dbReference type="ARBA" id="ARBA00022475"/>
    </source>
</evidence>
<feature type="domain" description="ABC transmembrane type-1" evidence="8">
    <location>
        <begin position="99"/>
        <end position="328"/>
    </location>
</feature>
<dbReference type="InterPro" id="IPR000515">
    <property type="entry name" value="MetI-like"/>
</dbReference>
<sequence>MSMFSYTLKRLLIMIPVILAVLTLTFFLARLGPNDPVIAFLPQQFSQAQYDSVERSLGLHLPLWQQYILYIKDLFIGNWGTSSGVDRGQPVWGIIWTRFPRTFDITVTSVILSSIIGIISGIISSTNRNKWKDTTVRFIALVGVSIPVFWMGLLLRFLLAGGIPGFSLLPGTGFKSSGLDNPTVVTNFIWLDSILEGRWDLFWDYALHLIMPVFCLTFITIASVTRQTRSSMLEVLEQDYIRTSRAKGCKEFVVINSHALRNALIPTVTIIGLNFAFLISGAVLTETTFQLVGMGQTIITAIRTGDYWVLQASVFVVTLLFVVINLLTDLIYAFLDPRIRY</sequence>
<reference evidence="9 10" key="1">
    <citation type="journal article" date="2020" name="Nature">
        <title>Isolation of an archaeon at the prokaryote-eukaryote interface.</title>
        <authorList>
            <person name="Imachi H."/>
            <person name="Nobu M.K."/>
            <person name="Nakahara N."/>
            <person name="Morono Y."/>
            <person name="Ogawara M."/>
            <person name="Takaki Y."/>
            <person name="Takano Y."/>
            <person name="Uematsu K."/>
            <person name="Ikuta T."/>
            <person name="Ito M."/>
            <person name="Matsui Y."/>
            <person name="Miyazaki M."/>
            <person name="Murata K."/>
            <person name="Saito Y."/>
            <person name="Sakai S."/>
            <person name="Song C."/>
            <person name="Tasumi E."/>
            <person name="Yamanaka Y."/>
            <person name="Yamaguchi T."/>
            <person name="Kamagata Y."/>
            <person name="Tamaki H."/>
            <person name="Takai K."/>
        </authorList>
    </citation>
    <scope>NUCLEOTIDE SEQUENCE [LARGE SCALE GENOMIC DNA]</scope>
    <source>
        <strain evidence="9 10">MK-D1</strain>
    </source>
</reference>
<keyword evidence="10" id="KW-1185">Reference proteome</keyword>
<dbReference type="Pfam" id="PF19300">
    <property type="entry name" value="BPD_transp_1_N"/>
    <property type="match status" value="1"/>
</dbReference>
<feature type="transmembrane region" description="Helical" evidence="7">
    <location>
        <begin position="105"/>
        <end position="126"/>
    </location>
</feature>
<dbReference type="Pfam" id="PF00528">
    <property type="entry name" value="BPD_transp_1"/>
    <property type="match status" value="1"/>
</dbReference>
<evidence type="ECO:0000313" key="10">
    <source>
        <dbReference type="Proteomes" id="UP000321408"/>
    </source>
</evidence>
<evidence type="ECO:0000256" key="1">
    <source>
        <dbReference type="ARBA" id="ARBA00004651"/>
    </source>
</evidence>
<keyword evidence="5 7" id="KW-1133">Transmembrane helix</keyword>
<name>A0A5B9DF11_9ARCH</name>
<dbReference type="InterPro" id="IPR045621">
    <property type="entry name" value="BPD_transp_1_N"/>
</dbReference>
<protein>
    <submittedName>
        <fullName evidence="9">ABC transporter permease</fullName>
    </submittedName>
</protein>
<evidence type="ECO:0000256" key="6">
    <source>
        <dbReference type="ARBA" id="ARBA00023136"/>
    </source>
</evidence>
<dbReference type="PROSITE" id="PS50928">
    <property type="entry name" value="ABC_TM1"/>
    <property type="match status" value="1"/>
</dbReference>
<comment type="subcellular location">
    <subcellularLocation>
        <location evidence="1 7">Cell membrane</location>
        <topology evidence="1 7">Multi-pass membrane protein</topology>
    </subcellularLocation>
</comment>
<dbReference type="RefSeq" id="WP_147664523.1">
    <property type="nucleotide sequence ID" value="NZ_CP042905.2"/>
</dbReference>
<evidence type="ECO:0000259" key="8">
    <source>
        <dbReference type="PROSITE" id="PS50928"/>
    </source>
</evidence>
<feature type="transmembrane region" description="Helical" evidence="7">
    <location>
        <begin position="12"/>
        <end position="32"/>
    </location>
</feature>
<keyword evidence="2 7" id="KW-0813">Transport</keyword>
<feature type="transmembrane region" description="Helical" evidence="7">
    <location>
        <begin position="312"/>
        <end position="335"/>
    </location>
</feature>
<keyword evidence="6 7" id="KW-0472">Membrane</keyword>
<evidence type="ECO:0000256" key="5">
    <source>
        <dbReference type="ARBA" id="ARBA00022989"/>
    </source>
</evidence>
<dbReference type="GO" id="GO:0005886">
    <property type="term" value="C:plasma membrane"/>
    <property type="evidence" value="ECO:0007669"/>
    <property type="project" value="UniProtKB-SubCell"/>
</dbReference>